<evidence type="ECO:0000313" key="1">
    <source>
        <dbReference type="EMBL" id="NYH87233.1"/>
    </source>
</evidence>
<gene>
    <name evidence="1" type="ORF">FHR37_006084</name>
    <name evidence="2" type="ORF">SAMN05421678_113113</name>
</gene>
<dbReference type="STRING" id="504797.SAMN05421678_113113"/>
<dbReference type="EMBL" id="FOOI01000013">
    <property type="protein sequence ID" value="SFH18087.1"/>
    <property type="molecule type" value="Genomic_DNA"/>
</dbReference>
<reference evidence="2 3" key="1">
    <citation type="submission" date="2016-10" db="EMBL/GenBank/DDBJ databases">
        <authorList>
            <person name="de Groot N.N."/>
        </authorList>
    </citation>
    <scope>NUCLEOTIDE SEQUENCE [LARGE SCALE GENOMIC DNA]</scope>
    <source>
        <strain evidence="2 3">CPCC 202808</strain>
    </source>
</reference>
<evidence type="ECO:0000313" key="2">
    <source>
        <dbReference type="EMBL" id="SFH18087.1"/>
    </source>
</evidence>
<sequence length="171" mass="19110">MSEPSEPDYALTDPQDLLAGFLDYYRDVVLRKLDGLSEEELRSSRLPSGWTPLQLLKHLTHVERRWLVWGFLAEQVEDPWADDGPDGRWRVRPEESVDDLLAAFHAQVARSREIVAGGALSDLSALGGRFPADVDAQPSLGWILFHVLQEYARHAGHLDVARELADGATGE</sequence>
<dbReference type="AlphaFoldDB" id="A0A1I2XYF0"/>
<dbReference type="EMBL" id="JACBZA010000001">
    <property type="protein sequence ID" value="NYH87233.1"/>
    <property type="molecule type" value="Genomic_DNA"/>
</dbReference>
<dbReference type="Proteomes" id="UP000533017">
    <property type="component" value="Unassembled WGS sequence"/>
</dbReference>
<keyword evidence="4" id="KW-1185">Reference proteome</keyword>
<proteinExistence type="predicted"/>
<evidence type="ECO:0000313" key="4">
    <source>
        <dbReference type="Proteomes" id="UP000533017"/>
    </source>
</evidence>
<protein>
    <submittedName>
        <fullName evidence="1">Damage-inducible protein DinB</fullName>
    </submittedName>
</protein>
<organism evidence="2 3">
    <name type="scientific">Actinopolymorpha cephalotaxi</name>
    <dbReference type="NCBI Taxonomy" id="504797"/>
    <lineage>
        <taxon>Bacteria</taxon>
        <taxon>Bacillati</taxon>
        <taxon>Actinomycetota</taxon>
        <taxon>Actinomycetes</taxon>
        <taxon>Propionibacteriales</taxon>
        <taxon>Actinopolymorphaceae</taxon>
        <taxon>Actinopolymorpha</taxon>
    </lineage>
</organism>
<dbReference type="InterPro" id="IPR034660">
    <property type="entry name" value="DinB/YfiT-like"/>
</dbReference>
<reference evidence="1 4" key="2">
    <citation type="submission" date="2020-07" db="EMBL/GenBank/DDBJ databases">
        <title>Sequencing the genomes of 1000 actinobacteria strains.</title>
        <authorList>
            <person name="Klenk H.-P."/>
        </authorList>
    </citation>
    <scope>NUCLEOTIDE SEQUENCE [LARGE SCALE GENOMIC DNA]</scope>
    <source>
        <strain evidence="1 4">DSM 45117</strain>
    </source>
</reference>
<dbReference type="Proteomes" id="UP000199052">
    <property type="component" value="Unassembled WGS sequence"/>
</dbReference>
<accession>A0A1I2XYF0</accession>
<dbReference type="SUPFAM" id="SSF109854">
    <property type="entry name" value="DinB/YfiT-like putative metalloenzymes"/>
    <property type="match status" value="1"/>
</dbReference>
<dbReference type="Gene3D" id="1.20.120.450">
    <property type="entry name" value="dinb family like domain"/>
    <property type="match status" value="1"/>
</dbReference>
<dbReference type="RefSeq" id="WP_237768965.1">
    <property type="nucleotide sequence ID" value="NZ_FOOI01000013.1"/>
</dbReference>
<dbReference type="Pfam" id="PF04978">
    <property type="entry name" value="MST"/>
    <property type="match status" value="1"/>
</dbReference>
<name>A0A1I2XYF0_9ACTN</name>
<evidence type="ECO:0000313" key="3">
    <source>
        <dbReference type="Proteomes" id="UP000199052"/>
    </source>
</evidence>
<dbReference type="InterPro" id="IPR007061">
    <property type="entry name" value="MST-like"/>
</dbReference>